<gene>
    <name evidence="1" type="primary">U</name>
    <name evidence="1" type="ORF">KL86APRO_10466</name>
</gene>
<dbReference type="InterPro" id="IPR016912">
    <property type="entry name" value="Phage_P2_GpU"/>
</dbReference>
<protein>
    <submittedName>
        <fullName evidence="1">Phage P2 GpU protein</fullName>
    </submittedName>
</protein>
<dbReference type="Pfam" id="PF06995">
    <property type="entry name" value="Phage_P2_GpU"/>
    <property type="match status" value="1"/>
</dbReference>
<evidence type="ECO:0000313" key="1">
    <source>
        <dbReference type="EMBL" id="SBV94077.1"/>
    </source>
</evidence>
<dbReference type="EMBL" id="FLUO01000001">
    <property type="protein sequence ID" value="SBV94077.1"/>
    <property type="molecule type" value="Genomic_DNA"/>
</dbReference>
<dbReference type="AlphaFoldDB" id="A0A212J3T6"/>
<dbReference type="PIRSF" id="PIRSF029208">
    <property type="entry name" value="Phage_tail_GPU"/>
    <property type="match status" value="1"/>
</dbReference>
<accession>A0A212J3T6</accession>
<proteinExistence type="predicted"/>
<name>A0A212J3T6_9PROT</name>
<dbReference type="InterPro" id="IPR009734">
    <property type="entry name" value="Myoviridae_GpU"/>
</dbReference>
<sequence length="139" mass="15109">MLMSLGLFTFGLSTAPFETLKRTTAQRWEAKNRVGRMAAQQWVGPGEDAITLEGTLMPELTGGPESLDKLRDMAASGKAWILTAGTGENMGRWIIAQVEESRSAMLGNGFPRKIGFSLSLRAYDDDDPASLGNLMDSRP</sequence>
<reference evidence="1" key="1">
    <citation type="submission" date="2016-04" db="EMBL/GenBank/DDBJ databases">
        <authorList>
            <person name="Evans L.H."/>
            <person name="Alamgir A."/>
            <person name="Owens N."/>
            <person name="Weber N.D."/>
            <person name="Virtaneva K."/>
            <person name="Barbian K."/>
            <person name="Babar A."/>
            <person name="Rosenke K."/>
        </authorList>
    </citation>
    <scope>NUCLEOTIDE SEQUENCE</scope>
    <source>
        <strain evidence="1">86</strain>
    </source>
</reference>
<organism evidence="1">
    <name type="scientific">uncultured Alphaproteobacteria bacterium</name>
    <dbReference type="NCBI Taxonomy" id="91750"/>
    <lineage>
        <taxon>Bacteria</taxon>
        <taxon>Pseudomonadati</taxon>
        <taxon>Pseudomonadota</taxon>
        <taxon>Alphaproteobacteria</taxon>
        <taxon>environmental samples</taxon>
    </lineage>
</organism>